<evidence type="ECO:0000256" key="15">
    <source>
        <dbReference type="SAM" id="MobiDB-lite"/>
    </source>
</evidence>
<dbReference type="GO" id="GO:0006357">
    <property type="term" value="P:regulation of transcription by RNA polymerase II"/>
    <property type="evidence" value="ECO:0007669"/>
    <property type="project" value="InterPro"/>
</dbReference>
<evidence type="ECO:0000256" key="1">
    <source>
        <dbReference type="ARBA" id="ARBA00004123"/>
    </source>
</evidence>
<dbReference type="AlphaFoldDB" id="A0A671KFF7"/>
<evidence type="ECO:0000256" key="12">
    <source>
        <dbReference type="ARBA" id="ARBA00071617"/>
    </source>
</evidence>
<evidence type="ECO:0000256" key="6">
    <source>
        <dbReference type="ARBA" id="ARBA00023015"/>
    </source>
</evidence>
<dbReference type="Gene3D" id="1.10.472.140">
    <property type="match status" value="1"/>
</dbReference>
<feature type="domain" description="Retinoblastoma-associated protein N-terminal" evidence="17">
    <location>
        <begin position="71"/>
        <end position="213"/>
    </location>
</feature>
<dbReference type="SUPFAM" id="SSF47954">
    <property type="entry name" value="Cyclin-like"/>
    <property type="match status" value="2"/>
</dbReference>
<reference evidence="20" key="1">
    <citation type="submission" date="2025-08" db="UniProtKB">
        <authorList>
            <consortium name="Ensembl"/>
        </authorList>
    </citation>
    <scope>IDENTIFICATION</scope>
</reference>
<dbReference type="FunFam" id="1.10.472.10:FF:000082">
    <property type="entry name" value="retinoblastoma-like protein 1 isoform X1"/>
    <property type="match status" value="1"/>
</dbReference>
<dbReference type="GO" id="GO:1990841">
    <property type="term" value="F:promoter-specific chromatin binding"/>
    <property type="evidence" value="ECO:0007669"/>
    <property type="project" value="UniProtKB-ARBA"/>
</dbReference>
<dbReference type="SMART" id="SM01369">
    <property type="entry name" value="Rb_C"/>
    <property type="match status" value="1"/>
</dbReference>
<evidence type="ECO:0000256" key="8">
    <source>
        <dbReference type="ARBA" id="ARBA00023242"/>
    </source>
</evidence>
<dbReference type="Gene3D" id="1.10.472.10">
    <property type="entry name" value="Cyclin-like"/>
    <property type="match status" value="3"/>
</dbReference>
<evidence type="ECO:0000313" key="21">
    <source>
        <dbReference type="Proteomes" id="UP000472260"/>
    </source>
</evidence>
<dbReference type="InterPro" id="IPR036915">
    <property type="entry name" value="Cyclin-like_sf"/>
</dbReference>
<evidence type="ECO:0000256" key="11">
    <source>
        <dbReference type="ARBA" id="ARBA00065472"/>
    </source>
</evidence>
<evidence type="ECO:0000256" key="4">
    <source>
        <dbReference type="ARBA" id="ARBA00022553"/>
    </source>
</evidence>
<dbReference type="Ensembl" id="ENSSANT00000005655.1">
    <property type="protein sequence ID" value="ENSSANP00000005260.1"/>
    <property type="gene ID" value="ENSSANG00000002458.1"/>
</dbReference>
<keyword evidence="4" id="KW-0597">Phosphoprotein</keyword>
<evidence type="ECO:0000259" key="17">
    <source>
        <dbReference type="SMART" id="SM01367"/>
    </source>
</evidence>
<dbReference type="Pfam" id="PF01857">
    <property type="entry name" value="RB_B"/>
    <property type="match status" value="1"/>
</dbReference>
<dbReference type="InterPro" id="IPR024599">
    <property type="entry name" value="RB_N"/>
</dbReference>
<comment type="similarity">
    <text evidence="2">Belongs to the retinoblastoma protein (RB) family.</text>
</comment>
<feature type="domain" description="Cyclin-like" evidence="16">
    <location>
        <begin position="776"/>
        <end position="871"/>
    </location>
</feature>
<dbReference type="PANTHER" id="PTHR13742:SF20">
    <property type="entry name" value="RETINOBLASTOMA-LIKE PROTEIN 1"/>
    <property type="match status" value="1"/>
</dbReference>
<dbReference type="InterPro" id="IPR028309">
    <property type="entry name" value="RB_fam"/>
</dbReference>
<evidence type="ECO:0000256" key="2">
    <source>
        <dbReference type="ARBA" id="ARBA00009475"/>
    </source>
</evidence>
<evidence type="ECO:0000256" key="5">
    <source>
        <dbReference type="ARBA" id="ARBA00022853"/>
    </source>
</evidence>
<keyword evidence="6" id="KW-0805">Transcription regulation</keyword>
<dbReference type="InterPro" id="IPR015030">
    <property type="entry name" value="RB_C"/>
</dbReference>
<keyword evidence="8" id="KW-0539">Nucleus</keyword>
<dbReference type="SMART" id="SM01368">
    <property type="entry name" value="RB_A"/>
    <property type="match status" value="1"/>
</dbReference>
<dbReference type="Proteomes" id="UP000472260">
    <property type="component" value="Unassembled WGS sequence"/>
</dbReference>
<evidence type="ECO:0000256" key="7">
    <source>
        <dbReference type="ARBA" id="ARBA00023163"/>
    </source>
</evidence>
<gene>
    <name evidence="20" type="primary">LOC107696480</name>
</gene>
<comment type="subcellular location">
    <subcellularLocation>
        <location evidence="1">Nucleus</location>
    </subcellularLocation>
</comment>
<proteinExistence type="inferred from homology"/>
<dbReference type="FunFam" id="1.10.472.10:FF:000035">
    <property type="entry name" value="RB transcriptional corepressor-like 1"/>
    <property type="match status" value="1"/>
</dbReference>
<dbReference type="FunFam" id="1.10.472.140:FF:000001">
    <property type="entry name" value="Retinoblastoma-like 2, isoform CRA_a"/>
    <property type="match status" value="1"/>
</dbReference>
<dbReference type="GO" id="GO:0005654">
    <property type="term" value="C:nucleoplasm"/>
    <property type="evidence" value="ECO:0007669"/>
    <property type="project" value="UniProtKB-ARBA"/>
</dbReference>
<feature type="domain" description="Retinoblastoma-associated protein C-terminal" evidence="19">
    <location>
        <begin position="916"/>
        <end position="1030"/>
    </location>
</feature>
<evidence type="ECO:0000313" key="20">
    <source>
        <dbReference type="Ensembl" id="ENSSANP00000005260.1"/>
    </source>
</evidence>
<dbReference type="PANTHER" id="PTHR13742">
    <property type="entry name" value="RETINOBLASTOMA-ASSOCIATED PROTEIN RB -RELATED"/>
    <property type="match status" value="1"/>
</dbReference>
<evidence type="ECO:0000259" key="19">
    <source>
        <dbReference type="SMART" id="SM01369"/>
    </source>
</evidence>
<comment type="subunit">
    <text evidence="11">Component of the DREAM complex (also named LINC complex) at least composed of E2F4, E2F5, LIN9, LIN37, LIN52, LIN54, MYBL1, MYBL2, RBL1, RBL2, RBBP4, TFDP1 and TFDP2. The complex exists in quiescent cells where it represses cell cycle-dependent genes. It dissociates in S phase when LIN9, LIN37, LIN52 and LIN54 form a subcomplex that binds to MYBL2. Interacts with AATF. Interacts with KDM5A. Interacts with KMT5B and KMT5C. Interacts with USP4. Interacts with RBBP9.</text>
</comment>
<evidence type="ECO:0000259" key="16">
    <source>
        <dbReference type="SMART" id="SM00385"/>
    </source>
</evidence>
<protein>
    <recommendedName>
        <fullName evidence="12">Retinoblastoma-like protein 1</fullName>
    </recommendedName>
    <alternativeName>
        <fullName evidence="14">107 kDa retinoblastoma-associated protein</fullName>
    </alternativeName>
    <alternativeName>
        <fullName evidence="13">pRb1</fullName>
    </alternativeName>
</protein>
<reference evidence="20" key="2">
    <citation type="submission" date="2025-09" db="UniProtKB">
        <authorList>
            <consortium name="Ensembl"/>
        </authorList>
    </citation>
    <scope>IDENTIFICATION</scope>
</reference>
<evidence type="ECO:0000259" key="18">
    <source>
        <dbReference type="SMART" id="SM01368"/>
    </source>
</evidence>
<comment type="function">
    <text evidence="10">Key regulator of entry into cell division. Directly involved in heterochromatin formation by maintaining overall chromatin structure and, in particular, that of constitutive heterochromatin by stabilizing histone methylation. Recruits and targets histone methyltransferases KMT5B and KMT5C, leading to epigenetic transcriptional repression. Controls histone H4 'Lys-20' trimethylation. Probably acts as a transcription repressor by recruiting chromatin-modifying enzymes to promoters. Potent inhibitor of E2F-mediated trans-activation. May act as a tumor suppressor.</text>
</comment>
<dbReference type="Pfam" id="PF11934">
    <property type="entry name" value="DUF3452"/>
    <property type="match status" value="1"/>
</dbReference>
<keyword evidence="3" id="KW-0678">Repressor</keyword>
<dbReference type="GO" id="GO:0005667">
    <property type="term" value="C:transcription regulator complex"/>
    <property type="evidence" value="ECO:0007669"/>
    <property type="project" value="TreeGrafter"/>
</dbReference>
<accession>A0A671KFF7</accession>
<dbReference type="InterPro" id="IPR002720">
    <property type="entry name" value="RB_A"/>
</dbReference>
<keyword evidence="21" id="KW-1185">Reference proteome</keyword>
<dbReference type="SMART" id="SM01367">
    <property type="entry name" value="DUF3452"/>
    <property type="match status" value="1"/>
</dbReference>
<evidence type="ECO:0000256" key="9">
    <source>
        <dbReference type="ARBA" id="ARBA00023306"/>
    </source>
</evidence>
<dbReference type="SMART" id="SM00385">
    <property type="entry name" value="CYCLIN"/>
    <property type="match status" value="1"/>
</dbReference>
<dbReference type="InterPro" id="IPR013763">
    <property type="entry name" value="Cyclin-like_dom"/>
</dbReference>
<keyword evidence="7" id="KW-0804">Transcription</keyword>
<feature type="region of interest" description="Disordered" evidence="15">
    <location>
        <begin position="638"/>
        <end position="669"/>
    </location>
</feature>
<dbReference type="InterPro" id="IPR002719">
    <property type="entry name" value="RB_B"/>
</dbReference>
<dbReference type="GO" id="GO:0000785">
    <property type="term" value="C:chromatin"/>
    <property type="evidence" value="ECO:0007669"/>
    <property type="project" value="TreeGrafter"/>
</dbReference>
<dbReference type="GO" id="GO:0006325">
    <property type="term" value="P:chromatin organization"/>
    <property type="evidence" value="ECO:0007669"/>
    <property type="project" value="UniProtKB-KW"/>
</dbReference>
<dbReference type="GO" id="GO:2000134">
    <property type="term" value="P:negative regulation of G1/S transition of mitotic cell cycle"/>
    <property type="evidence" value="ECO:0007669"/>
    <property type="project" value="TreeGrafter"/>
</dbReference>
<organism evidence="20 21">
    <name type="scientific">Sinocyclocheilus anshuiensis</name>
    <dbReference type="NCBI Taxonomy" id="1608454"/>
    <lineage>
        <taxon>Eukaryota</taxon>
        <taxon>Metazoa</taxon>
        <taxon>Chordata</taxon>
        <taxon>Craniata</taxon>
        <taxon>Vertebrata</taxon>
        <taxon>Euteleostomi</taxon>
        <taxon>Actinopterygii</taxon>
        <taxon>Neopterygii</taxon>
        <taxon>Teleostei</taxon>
        <taxon>Ostariophysi</taxon>
        <taxon>Cypriniformes</taxon>
        <taxon>Cyprinidae</taxon>
        <taxon>Cyprininae</taxon>
        <taxon>Sinocyclocheilus</taxon>
    </lineage>
</organism>
<keyword evidence="9" id="KW-0131">Cell cycle</keyword>
<keyword evidence="5" id="KW-0156">Chromatin regulator</keyword>
<evidence type="ECO:0000256" key="10">
    <source>
        <dbReference type="ARBA" id="ARBA00056699"/>
    </source>
</evidence>
<dbReference type="GO" id="GO:0030154">
    <property type="term" value="P:cell differentiation"/>
    <property type="evidence" value="ECO:0007669"/>
    <property type="project" value="TreeGrafter"/>
</dbReference>
<sequence>MRGDETDLESVKSDDGSVRRSLEALCQELNMDEETAAEALQNFSSIWNTYTLEGDVVHWLACSLYAACRKSSIPTVGRGVMEGNGVSLTRILRSAKLSLIQFFSKMKKWSDMSNISQDFRSRVGRLERNFEVSTVIFRKFEPIFLDVFQNPQGEPPRLPRSRKHRRLPCHISDVFKFCWTLFVYTKGNFHMIGDDLVNSYHLLLCCLDLVFCNALMCSNRKDLINEYFRGLPKDTENSEEMPCVIDKLCELHDGLVVEAKGIKEHYFKPYIKTLFEKRILKGDAETLTELLDSPNFQDNNKAINREYEEYVLTVGDFDERVFLEVDADEEIGTPRKATSEPPSGQLSARMQVENNLQQHFEKTRSLAPSTPLTGRRYLKEKEVLVTPVSSATQSVSQLQSMVSGLRNAPSDALVQIFNSCSRNPTESILNRVKTMGERFKQAYTKPTDDLPGAHMDFTENRLKLAEILYFKILENIMTQEMKRLQGKDMVLLEQEVLHCSLLACCLEVVLFAYSSQRTFPWILEIFQIPPFYFYKVIEVFIRSEEGLSRDMVKHLNSIEEQVLESKAWTKDSALWTALNNANNKIPAVEEVNFPSNFDTGNNAGGPTHLPLVALSPIIHPRIREVRIGLASSARKDVPQSPISLHDRYSSPAAGSAKRRLFGDDPSPQSPVKRFSVTPIKIISNTMENNQNTTATTTVLSMATGNVVKNETGGITVIQLQANEMNPLTAQFLLTASPSRTVAPPASSDTQPPAVNKPRRTGSLSLFFRKVYHLASVRLRDLCLKLDISSELRGKIWTCFEHSLLHFTDLMKDRHLDQLLLCAVYIISKITKEEHTFQDIMKCYRTQPQANVSWLFIAFENIFIYLFLFTANERTEQADRTEAESESEERGDLIQFYNSVYVLKMKSFALKYAYSMLDNKMEAPPLSPFPSVRAQPLSPRRVSQRHSIFVSPHKNGSGLTPSTAYTYKFTGSPSKELSDINQMIRQGGVSKKRAFNMEGDETESPSKCLRQENDDVLLKRLQDVVSERASL</sequence>
<evidence type="ECO:0000256" key="13">
    <source>
        <dbReference type="ARBA" id="ARBA00081549"/>
    </source>
</evidence>
<feature type="region of interest" description="Disordered" evidence="15">
    <location>
        <begin position="738"/>
        <end position="757"/>
    </location>
</feature>
<feature type="domain" description="Retinoblastoma-associated protein A-box" evidence="18">
    <location>
        <begin position="386"/>
        <end position="578"/>
    </location>
</feature>
<evidence type="ECO:0000256" key="3">
    <source>
        <dbReference type="ARBA" id="ARBA00022491"/>
    </source>
</evidence>
<evidence type="ECO:0000256" key="14">
    <source>
        <dbReference type="ARBA" id="ARBA00083153"/>
    </source>
</evidence>
<dbReference type="GO" id="GO:0000977">
    <property type="term" value="F:RNA polymerase II transcription regulatory region sequence-specific DNA binding"/>
    <property type="evidence" value="ECO:0007669"/>
    <property type="project" value="TreeGrafter"/>
</dbReference>
<name>A0A671KFF7_9TELE</name>
<dbReference type="Pfam" id="PF01858">
    <property type="entry name" value="RB_A"/>
    <property type="match status" value="1"/>
</dbReference>